<dbReference type="Gene3D" id="2.160.20.80">
    <property type="entry name" value="E3 ubiquitin-protein ligase SopA"/>
    <property type="match status" value="1"/>
</dbReference>
<gene>
    <name evidence="3" type="ORF">SH1V18_43840</name>
</gene>
<evidence type="ECO:0000256" key="1">
    <source>
        <dbReference type="SAM" id="Phobius"/>
    </source>
</evidence>
<protein>
    <recommendedName>
        <fullName evidence="2">Potassium channel domain-containing protein</fullName>
    </recommendedName>
</protein>
<accession>A0A9W5YF38</accession>
<dbReference type="Proteomes" id="UP001144256">
    <property type="component" value="Unassembled WGS sequence"/>
</dbReference>
<dbReference type="EMBL" id="BRLB01000023">
    <property type="protein sequence ID" value="GKX31904.1"/>
    <property type="molecule type" value="Genomic_DNA"/>
</dbReference>
<dbReference type="InterPro" id="IPR013099">
    <property type="entry name" value="K_chnl_dom"/>
</dbReference>
<name>A0A9W5YF38_9FIRM</name>
<organism evidence="3 4">
    <name type="scientific">Vallitalea longa</name>
    <dbReference type="NCBI Taxonomy" id="2936439"/>
    <lineage>
        <taxon>Bacteria</taxon>
        <taxon>Bacillati</taxon>
        <taxon>Bacillota</taxon>
        <taxon>Clostridia</taxon>
        <taxon>Lachnospirales</taxon>
        <taxon>Vallitaleaceae</taxon>
        <taxon>Vallitalea</taxon>
    </lineage>
</organism>
<dbReference type="SUPFAM" id="SSF81324">
    <property type="entry name" value="Voltage-gated potassium channels"/>
    <property type="match status" value="1"/>
</dbReference>
<evidence type="ECO:0000259" key="2">
    <source>
        <dbReference type="Pfam" id="PF07885"/>
    </source>
</evidence>
<feature type="transmembrane region" description="Helical" evidence="1">
    <location>
        <begin position="292"/>
        <end position="313"/>
    </location>
</feature>
<proteinExistence type="predicted"/>
<keyword evidence="1" id="KW-0472">Membrane</keyword>
<sequence length="390" mass="45379">MIDCDERLNNMGKNIVNVIASKIKNNRINLNQSVYYNGKFIECFITESMKYCKFINHGWINCSIFGLTIEGCEFENFIIEDSNMRNIVFKDCKLDRIIIKDSKLVEITFINCNIYELQCEKVVFDKASFLKCYSENSYYLLTKFMDTKYIDTIHESLSMDSPIIYKLSFVGKCKFNFLIIMYPKILDMLELSKDMMLDSNTYIDKFHIKNIDTKSNDSISFYSGVDQIKKISMIYYRLYEICKINNINDLSGDYFYLYKQLERMTIKRKKDKFISFVNCIVIGYGEKPFRTLGISAILVIVFASLYLFCGLQIEGQPVYYGFSSHNCMSIRELVNVFGTYLHFSIVTFTTVGYGNIVPIGLSRLFTSIEMILGVVMIALFTGTLLRKMTK</sequence>
<dbReference type="Gene3D" id="1.10.287.70">
    <property type="match status" value="1"/>
</dbReference>
<feature type="transmembrane region" description="Helical" evidence="1">
    <location>
        <begin position="365"/>
        <end position="385"/>
    </location>
</feature>
<dbReference type="SUPFAM" id="SSF141571">
    <property type="entry name" value="Pentapeptide repeat-like"/>
    <property type="match status" value="1"/>
</dbReference>
<dbReference type="Pfam" id="PF07885">
    <property type="entry name" value="Ion_trans_2"/>
    <property type="match status" value="1"/>
</dbReference>
<reference evidence="3" key="1">
    <citation type="submission" date="2022-06" db="EMBL/GenBank/DDBJ databases">
        <title>Vallitalea longa sp. nov., an anaerobic bacterium isolated from marine sediment.</title>
        <authorList>
            <person name="Hirano S."/>
            <person name="Terahara T."/>
            <person name="Mori K."/>
            <person name="Hamada M."/>
            <person name="Matsumoto R."/>
            <person name="Kobayashi T."/>
        </authorList>
    </citation>
    <scope>NUCLEOTIDE SEQUENCE</scope>
    <source>
        <strain evidence="3">SH18-1</strain>
    </source>
</reference>
<evidence type="ECO:0000313" key="4">
    <source>
        <dbReference type="Proteomes" id="UP001144256"/>
    </source>
</evidence>
<feature type="transmembrane region" description="Helical" evidence="1">
    <location>
        <begin position="333"/>
        <end position="353"/>
    </location>
</feature>
<feature type="domain" description="Potassium channel" evidence="2">
    <location>
        <begin position="309"/>
        <end position="389"/>
    </location>
</feature>
<keyword evidence="1" id="KW-1133">Transmembrane helix</keyword>
<dbReference type="AlphaFoldDB" id="A0A9W5YF38"/>
<keyword evidence="1" id="KW-0812">Transmembrane</keyword>
<evidence type="ECO:0000313" key="3">
    <source>
        <dbReference type="EMBL" id="GKX31904.1"/>
    </source>
</evidence>
<keyword evidence="4" id="KW-1185">Reference proteome</keyword>
<comment type="caution">
    <text evidence="3">The sequence shown here is derived from an EMBL/GenBank/DDBJ whole genome shotgun (WGS) entry which is preliminary data.</text>
</comment>
<dbReference type="RefSeq" id="WP_281819240.1">
    <property type="nucleotide sequence ID" value="NZ_BRLB01000023.1"/>
</dbReference>